<evidence type="ECO:0000256" key="6">
    <source>
        <dbReference type="ARBA" id="ARBA00050038"/>
    </source>
</evidence>
<proteinExistence type="inferred from homology"/>
<dbReference type="EMBL" id="NPDY01000020">
    <property type="protein sequence ID" value="PJZ68541.1"/>
    <property type="molecule type" value="Genomic_DNA"/>
</dbReference>
<comment type="catalytic activity">
    <reaction evidence="7 8">
        <text>an N-acyl-L-alpha-aminoacyl-tRNA + H2O = an N-acyl-L-amino acid + a tRNA + H(+)</text>
        <dbReference type="Rhea" id="RHEA:54448"/>
        <dbReference type="Rhea" id="RHEA-COMP:10123"/>
        <dbReference type="Rhea" id="RHEA-COMP:13883"/>
        <dbReference type="ChEBI" id="CHEBI:15377"/>
        <dbReference type="ChEBI" id="CHEBI:15378"/>
        <dbReference type="ChEBI" id="CHEBI:59874"/>
        <dbReference type="ChEBI" id="CHEBI:78442"/>
        <dbReference type="ChEBI" id="CHEBI:138191"/>
        <dbReference type="EC" id="3.1.1.29"/>
    </reaction>
</comment>
<dbReference type="Pfam" id="PF01195">
    <property type="entry name" value="Pept_tRNA_hydro"/>
    <property type="match status" value="1"/>
</dbReference>
<dbReference type="GO" id="GO:0000049">
    <property type="term" value="F:tRNA binding"/>
    <property type="evidence" value="ECO:0007669"/>
    <property type="project" value="UniProtKB-UniRule"/>
</dbReference>
<comment type="caution">
    <text evidence="11">The sequence shown here is derived from an EMBL/GenBank/DDBJ whole genome shotgun (WGS) entry which is preliminary data.</text>
</comment>
<dbReference type="NCBIfam" id="TIGR00447">
    <property type="entry name" value="pth"/>
    <property type="match status" value="1"/>
</dbReference>
<keyword evidence="4 7" id="KW-0694">RNA-binding</keyword>
<gene>
    <name evidence="7" type="primary">pth</name>
    <name evidence="10" type="ORF">CH360_15725</name>
    <name evidence="11" type="ORF">CH373_17265</name>
</gene>
<dbReference type="Proteomes" id="UP000231962">
    <property type="component" value="Unassembled WGS sequence"/>
</dbReference>
<dbReference type="EMBL" id="NPDZ01000017">
    <property type="protein sequence ID" value="PJZ71871.1"/>
    <property type="molecule type" value="Genomic_DNA"/>
</dbReference>
<dbReference type="OrthoDB" id="9800507at2"/>
<feature type="binding site" evidence="7">
    <location>
        <position position="18"/>
    </location>
    <ligand>
        <name>tRNA</name>
        <dbReference type="ChEBI" id="CHEBI:17843"/>
    </ligand>
</feature>
<comment type="function">
    <text evidence="7">Catalyzes the release of premature peptidyl moieties from peptidyl-tRNA molecules trapped in stalled 50S ribosomal subunits, and thus maintains levels of free tRNAs and 50S ribosomes.</text>
</comment>
<dbReference type="HAMAP" id="MF_00083">
    <property type="entry name" value="Pept_tRNA_hydro_bact"/>
    <property type="match status" value="1"/>
</dbReference>
<dbReference type="SUPFAM" id="SSF53178">
    <property type="entry name" value="Peptidyl-tRNA hydrolase-like"/>
    <property type="match status" value="1"/>
</dbReference>
<evidence type="ECO:0000256" key="9">
    <source>
        <dbReference type="RuleBase" id="RU004320"/>
    </source>
</evidence>
<evidence type="ECO:0000256" key="8">
    <source>
        <dbReference type="RuleBase" id="RU000673"/>
    </source>
</evidence>
<feature type="active site" description="Proton acceptor" evidence="7">
    <location>
        <position position="23"/>
    </location>
</feature>
<dbReference type="InterPro" id="IPR036416">
    <property type="entry name" value="Pept_tRNA_hydro_sf"/>
</dbReference>
<keyword evidence="7" id="KW-0963">Cytoplasm</keyword>
<keyword evidence="2 7" id="KW-0820">tRNA-binding</keyword>
<dbReference type="PANTHER" id="PTHR17224">
    <property type="entry name" value="PEPTIDYL-TRNA HYDROLASE"/>
    <property type="match status" value="1"/>
</dbReference>
<evidence type="ECO:0000256" key="5">
    <source>
        <dbReference type="ARBA" id="ARBA00038063"/>
    </source>
</evidence>
<evidence type="ECO:0000313" key="12">
    <source>
        <dbReference type="Proteomes" id="UP000231962"/>
    </source>
</evidence>
<evidence type="ECO:0000256" key="3">
    <source>
        <dbReference type="ARBA" id="ARBA00022801"/>
    </source>
</evidence>
<organism evidence="11 13">
    <name type="scientific">Leptospira perolatii</name>
    <dbReference type="NCBI Taxonomy" id="2023191"/>
    <lineage>
        <taxon>Bacteria</taxon>
        <taxon>Pseudomonadati</taxon>
        <taxon>Spirochaetota</taxon>
        <taxon>Spirochaetia</taxon>
        <taxon>Leptospirales</taxon>
        <taxon>Leptospiraceae</taxon>
        <taxon>Leptospira</taxon>
    </lineage>
</organism>
<dbReference type="GO" id="GO:0005737">
    <property type="term" value="C:cytoplasm"/>
    <property type="evidence" value="ECO:0007669"/>
    <property type="project" value="UniProtKB-SubCell"/>
</dbReference>
<feature type="binding site" evidence="7">
    <location>
        <position position="69"/>
    </location>
    <ligand>
        <name>tRNA</name>
        <dbReference type="ChEBI" id="CHEBI:17843"/>
    </ligand>
</feature>
<feature type="site" description="Stabilizes the basic form of H active site to accept a proton" evidence="7">
    <location>
        <position position="96"/>
    </location>
</feature>
<dbReference type="PROSITE" id="PS01195">
    <property type="entry name" value="PEPT_TRNA_HYDROL_1"/>
    <property type="match status" value="1"/>
</dbReference>
<dbReference type="RefSeq" id="WP_100715007.1">
    <property type="nucleotide sequence ID" value="NZ_NPDY01000020.1"/>
</dbReference>
<protein>
    <recommendedName>
        <fullName evidence="6 7">Peptidyl-tRNA hydrolase</fullName>
        <shortName evidence="7">Pth</shortName>
        <ecNumber evidence="1 7">3.1.1.29</ecNumber>
    </recommendedName>
</protein>
<comment type="subcellular location">
    <subcellularLocation>
        <location evidence="7">Cytoplasm</location>
    </subcellularLocation>
</comment>
<evidence type="ECO:0000313" key="11">
    <source>
        <dbReference type="EMBL" id="PJZ71871.1"/>
    </source>
</evidence>
<dbReference type="InterPro" id="IPR018171">
    <property type="entry name" value="Pept_tRNA_hydro_CS"/>
</dbReference>
<feature type="binding site" evidence="7">
    <location>
        <position position="71"/>
    </location>
    <ligand>
        <name>tRNA</name>
        <dbReference type="ChEBI" id="CHEBI:17843"/>
    </ligand>
</feature>
<dbReference type="PANTHER" id="PTHR17224:SF1">
    <property type="entry name" value="PEPTIDYL-TRNA HYDROLASE"/>
    <property type="match status" value="1"/>
</dbReference>
<accession>A0A2M9ZIN2</accession>
<dbReference type="GO" id="GO:0004045">
    <property type="term" value="F:peptidyl-tRNA hydrolase activity"/>
    <property type="evidence" value="ECO:0007669"/>
    <property type="project" value="UniProtKB-UniRule"/>
</dbReference>
<name>A0A2M9ZIN2_9LEPT</name>
<dbReference type="GO" id="GO:0072344">
    <property type="term" value="P:rescue of stalled ribosome"/>
    <property type="evidence" value="ECO:0007669"/>
    <property type="project" value="UniProtKB-UniRule"/>
</dbReference>
<evidence type="ECO:0000256" key="4">
    <source>
        <dbReference type="ARBA" id="ARBA00022884"/>
    </source>
</evidence>
<dbReference type="InterPro" id="IPR001328">
    <property type="entry name" value="Pept_tRNA_hydro"/>
</dbReference>
<evidence type="ECO:0000313" key="13">
    <source>
        <dbReference type="Proteomes" id="UP000231990"/>
    </source>
</evidence>
<keyword evidence="12" id="KW-1185">Reference proteome</keyword>
<dbReference type="Proteomes" id="UP000231990">
    <property type="component" value="Unassembled WGS sequence"/>
</dbReference>
<comment type="similarity">
    <text evidence="5 7 9">Belongs to the PTH family.</text>
</comment>
<comment type="subunit">
    <text evidence="7">Monomer.</text>
</comment>
<dbReference type="EC" id="3.1.1.29" evidence="1 7"/>
<feature type="binding site" evidence="7">
    <location>
        <position position="117"/>
    </location>
    <ligand>
        <name>tRNA</name>
        <dbReference type="ChEBI" id="CHEBI:17843"/>
    </ligand>
</feature>
<keyword evidence="3 7" id="KW-0378">Hydrolase</keyword>
<evidence type="ECO:0000256" key="7">
    <source>
        <dbReference type="HAMAP-Rule" id="MF_00083"/>
    </source>
</evidence>
<evidence type="ECO:0000256" key="2">
    <source>
        <dbReference type="ARBA" id="ARBA00022555"/>
    </source>
</evidence>
<dbReference type="GO" id="GO:0006515">
    <property type="term" value="P:protein quality control for misfolded or incompletely synthesized proteins"/>
    <property type="evidence" value="ECO:0007669"/>
    <property type="project" value="UniProtKB-UniRule"/>
</dbReference>
<feature type="site" description="Discriminates between blocked and unblocked aminoacyl-tRNA" evidence="7">
    <location>
        <position position="13"/>
    </location>
</feature>
<reference evidence="12 13" key="1">
    <citation type="submission" date="2017-07" db="EMBL/GenBank/DDBJ databases">
        <title>Leptospira spp. isolated from tropical soils.</title>
        <authorList>
            <person name="Thibeaux R."/>
            <person name="Iraola G."/>
            <person name="Ferres I."/>
            <person name="Bierque E."/>
            <person name="Girault D."/>
            <person name="Soupe-Gilbert M.-E."/>
            <person name="Picardeau M."/>
            <person name="Goarant C."/>
        </authorList>
    </citation>
    <scope>NUCLEOTIDE SEQUENCE [LARGE SCALE GENOMIC DNA]</scope>
    <source>
        <strain evidence="11 13">FH1-B-B1</strain>
        <strain evidence="10 12">FH1-B-C1</strain>
    </source>
</reference>
<evidence type="ECO:0000256" key="1">
    <source>
        <dbReference type="ARBA" id="ARBA00013260"/>
    </source>
</evidence>
<dbReference type="AlphaFoldDB" id="A0A2M9ZIN2"/>
<dbReference type="CDD" id="cd00462">
    <property type="entry name" value="PTH"/>
    <property type="match status" value="1"/>
</dbReference>
<sequence>MAQLKLLIAGLGNPGKQYERNRHNAGFMILDLLAEEWGENLSHSPKDKEVRAKLERNGATIFLLKPLEYMNLSGRAVTEISKKNGISPSNILVAHDEIDFPFGKIKLKQGGGHGGNNGIRDILDKLGSPDFTRLRFGVGKPEDSDLVSGHVLSNFNKEEVEKLPELLEQAKQKILGWIREREALFQKHSDK</sequence>
<dbReference type="Gene3D" id="3.40.50.1470">
    <property type="entry name" value="Peptidyl-tRNA hydrolase"/>
    <property type="match status" value="1"/>
</dbReference>
<dbReference type="FunFam" id="3.40.50.1470:FF:000001">
    <property type="entry name" value="Peptidyl-tRNA hydrolase"/>
    <property type="match status" value="1"/>
</dbReference>
<comment type="function">
    <text evidence="7">Hydrolyzes ribosome-free peptidyl-tRNAs (with 1 or more amino acids incorporated), which drop off the ribosome during protein synthesis, or as a result of ribosome stalling.</text>
</comment>
<evidence type="ECO:0000313" key="10">
    <source>
        <dbReference type="EMBL" id="PJZ68541.1"/>
    </source>
</evidence>